<evidence type="ECO:0000313" key="2">
    <source>
        <dbReference type="EMBL" id="MBC8598476.1"/>
    </source>
</evidence>
<comment type="caution">
    <text evidence="2">The sequence shown here is derived from an EMBL/GenBank/DDBJ whole genome shotgun (WGS) entry which is preliminary data.</text>
</comment>
<name>A0ABR7NQS9_9FIRM</name>
<keyword evidence="3" id="KW-1185">Reference proteome</keyword>
<accession>A0ABR7NQS9</accession>
<gene>
    <name evidence="2" type="ORF">H8708_04390</name>
</gene>
<dbReference type="RefSeq" id="WP_262427079.1">
    <property type="nucleotide sequence ID" value="NZ_JACRTJ010000010.1"/>
</dbReference>
<keyword evidence="1" id="KW-0472">Membrane</keyword>
<proteinExistence type="predicted"/>
<dbReference type="EMBL" id="JACRTJ010000010">
    <property type="protein sequence ID" value="MBC8598476.1"/>
    <property type="molecule type" value="Genomic_DNA"/>
</dbReference>
<reference evidence="2 3" key="1">
    <citation type="submission" date="2020-08" db="EMBL/GenBank/DDBJ databases">
        <title>Genome public.</title>
        <authorList>
            <person name="Liu C."/>
            <person name="Sun Q."/>
        </authorList>
    </citation>
    <scope>NUCLEOTIDE SEQUENCE [LARGE SCALE GENOMIC DNA]</scope>
    <source>
        <strain evidence="2 3">BX10</strain>
    </source>
</reference>
<organism evidence="2 3">
    <name type="scientific">Enterocloster hominis</name>
    <name type="common">ex Liu et al. 2021</name>
    <dbReference type="NCBI Taxonomy" id="2763663"/>
    <lineage>
        <taxon>Bacteria</taxon>
        <taxon>Bacillati</taxon>
        <taxon>Bacillota</taxon>
        <taxon>Clostridia</taxon>
        <taxon>Lachnospirales</taxon>
        <taxon>Lachnospiraceae</taxon>
        <taxon>Enterocloster</taxon>
    </lineage>
</organism>
<feature type="transmembrane region" description="Helical" evidence="1">
    <location>
        <begin position="6"/>
        <end position="27"/>
    </location>
</feature>
<evidence type="ECO:0000256" key="1">
    <source>
        <dbReference type="SAM" id="Phobius"/>
    </source>
</evidence>
<protein>
    <submittedName>
        <fullName evidence="2">Uncharacterized protein</fullName>
    </submittedName>
</protein>
<keyword evidence="1" id="KW-1133">Transmembrane helix</keyword>
<evidence type="ECO:0000313" key="3">
    <source>
        <dbReference type="Proteomes" id="UP000647491"/>
    </source>
</evidence>
<sequence length="156" mass="17740">MNWSIVMNVLFVVLIIAAIVLGVLYYFGRKLEKRQVEAQATIDAAKQVVTLMAIDKKKLKLKEAGLPAIVYEQTPWYARRAKIPVVKAKIGPRIMTMIADEKVFLQLPLKTEAKVVISGMYITEIKSVRGGIPPLPEKKKFLDRFRKKKDDQKKNA</sequence>
<dbReference type="Proteomes" id="UP000647491">
    <property type="component" value="Unassembled WGS sequence"/>
</dbReference>
<keyword evidence="1" id="KW-0812">Transmembrane</keyword>